<name>A0ABP8BX41_9ACTN</name>
<evidence type="ECO:0000313" key="3">
    <source>
        <dbReference type="Proteomes" id="UP001501710"/>
    </source>
</evidence>
<evidence type="ECO:0000313" key="2">
    <source>
        <dbReference type="EMBL" id="GAA4229203.1"/>
    </source>
</evidence>
<dbReference type="InterPro" id="IPR012296">
    <property type="entry name" value="Nuclease_put_TT1808"/>
</dbReference>
<keyword evidence="2" id="KW-0378">Hydrolase</keyword>
<evidence type="ECO:0000259" key="1">
    <source>
        <dbReference type="Pfam" id="PF05685"/>
    </source>
</evidence>
<dbReference type="Pfam" id="PF05685">
    <property type="entry name" value="Uma2"/>
    <property type="match status" value="1"/>
</dbReference>
<comment type="caution">
    <text evidence="2">The sequence shown here is derived from an EMBL/GenBank/DDBJ whole genome shotgun (WGS) entry which is preliminary data.</text>
</comment>
<dbReference type="EMBL" id="BAABAS010000005">
    <property type="protein sequence ID" value="GAA4229203.1"/>
    <property type="molecule type" value="Genomic_DNA"/>
</dbReference>
<dbReference type="InterPro" id="IPR008538">
    <property type="entry name" value="Uma2"/>
</dbReference>
<dbReference type="GO" id="GO:0004519">
    <property type="term" value="F:endonuclease activity"/>
    <property type="evidence" value="ECO:0007669"/>
    <property type="project" value="UniProtKB-KW"/>
</dbReference>
<keyword evidence="2" id="KW-0540">Nuclease</keyword>
<keyword evidence="3" id="KW-1185">Reference proteome</keyword>
<sequence length="228" mass="25767">MTEETPKVSTLAIAHHHHELPDTPFNLWMRDELTDVLDLPHDGTRVEIIGGEIIVSPGPDYGHNAVVRGIQQRFFAAELTDPSFPWRCITTQDVKLSDIKDGYIPDLCVLSVENDKRARSAQLKKLPVQGLELTVEVTSPSTVHDDREPRRGFSGLTKWNGYARVGIPYYLLVDRDPQETRTTLFTDPDTADGKYLSSVSWAFGEAVKLPEPFGLEIPTDEWEPWQRT</sequence>
<accession>A0ABP8BX41</accession>
<dbReference type="PANTHER" id="PTHR35400">
    <property type="entry name" value="SLR1083 PROTEIN"/>
    <property type="match status" value="1"/>
</dbReference>
<organism evidence="2 3">
    <name type="scientific">Actinomadura meridiana</name>
    <dbReference type="NCBI Taxonomy" id="559626"/>
    <lineage>
        <taxon>Bacteria</taxon>
        <taxon>Bacillati</taxon>
        <taxon>Actinomycetota</taxon>
        <taxon>Actinomycetes</taxon>
        <taxon>Streptosporangiales</taxon>
        <taxon>Thermomonosporaceae</taxon>
        <taxon>Actinomadura</taxon>
    </lineage>
</organism>
<dbReference type="Gene3D" id="3.90.1570.10">
    <property type="entry name" value="tt1808, chain A"/>
    <property type="match status" value="1"/>
</dbReference>
<keyword evidence="2" id="KW-0255">Endonuclease</keyword>
<dbReference type="CDD" id="cd06260">
    <property type="entry name" value="DUF820-like"/>
    <property type="match status" value="1"/>
</dbReference>
<proteinExistence type="predicted"/>
<dbReference type="SUPFAM" id="SSF52980">
    <property type="entry name" value="Restriction endonuclease-like"/>
    <property type="match status" value="1"/>
</dbReference>
<protein>
    <submittedName>
        <fullName evidence="2">Uma2 family endonuclease</fullName>
    </submittedName>
</protein>
<feature type="domain" description="Putative restriction endonuclease" evidence="1">
    <location>
        <begin position="35"/>
        <end position="218"/>
    </location>
</feature>
<dbReference type="PANTHER" id="PTHR35400:SF3">
    <property type="entry name" value="SLL1072 PROTEIN"/>
    <property type="match status" value="1"/>
</dbReference>
<dbReference type="InterPro" id="IPR011335">
    <property type="entry name" value="Restrct_endonuc-II-like"/>
</dbReference>
<dbReference type="Proteomes" id="UP001501710">
    <property type="component" value="Unassembled WGS sequence"/>
</dbReference>
<gene>
    <name evidence="2" type="ORF">GCM10022254_21110</name>
</gene>
<reference evidence="3" key="1">
    <citation type="journal article" date="2019" name="Int. J. Syst. Evol. Microbiol.">
        <title>The Global Catalogue of Microorganisms (GCM) 10K type strain sequencing project: providing services to taxonomists for standard genome sequencing and annotation.</title>
        <authorList>
            <consortium name="The Broad Institute Genomics Platform"/>
            <consortium name="The Broad Institute Genome Sequencing Center for Infectious Disease"/>
            <person name="Wu L."/>
            <person name="Ma J."/>
        </authorList>
    </citation>
    <scope>NUCLEOTIDE SEQUENCE [LARGE SCALE GENOMIC DNA]</scope>
    <source>
        <strain evidence="3">JCM 17440</strain>
    </source>
</reference>